<dbReference type="EMBL" id="JACOOX010000005">
    <property type="protein sequence ID" value="MBC5663085.1"/>
    <property type="molecule type" value="Genomic_DNA"/>
</dbReference>
<dbReference type="Proteomes" id="UP000615234">
    <property type="component" value="Unassembled WGS sequence"/>
</dbReference>
<feature type="chain" id="PRO_5039430797" description="TrbC/VirB2 family protein" evidence="2">
    <location>
        <begin position="28"/>
        <end position="115"/>
    </location>
</feature>
<dbReference type="RefSeq" id="WP_186847769.1">
    <property type="nucleotide sequence ID" value="NZ_JACOOX010000005.1"/>
</dbReference>
<sequence length="115" mass="12256">MKLKVYRIAYLVIAAFLLLMPKLTVSAAATTESASEAAANVAEQVTRPINILVYILLAVIAAGGVIVLIKGLWSELIPGIQSRDITSIIQGVFIVVVGLLMIFIKLFLSMAGISI</sequence>
<keyword evidence="1" id="KW-0472">Membrane</keyword>
<evidence type="ECO:0000313" key="4">
    <source>
        <dbReference type="Proteomes" id="UP000615234"/>
    </source>
</evidence>
<reference evidence="3 4" key="1">
    <citation type="submission" date="2020-08" db="EMBL/GenBank/DDBJ databases">
        <title>Genome public.</title>
        <authorList>
            <person name="Liu C."/>
            <person name="Sun Q."/>
        </authorList>
    </citation>
    <scope>NUCLEOTIDE SEQUENCE [LARGE SCALE GENOMIC DNA]</scope>
    <source>
        <strain evidence="3 4">NSJ-10</strain>
    </source>
</reference>
<organism evidence="3 4">
    <name type="scientific">Coprococcus hominis</name>
    <name type="common">ex Liu et al. 2022</name>
    <dbReference type="NCBI Taxonomy" id="2763039"/>
    <lineage>
        <taxon>Bacteria</taxon>
        <taxon>Bacillati</taxon>
        <taxon>Bacillota</taxon>
        <taxon>Clostridia</taxon>
        <taxon>Lachnospirales</taxon>
        <taxon>Lachnospiraceae</taxon>
        <taxon>Coprococcus</taxon>
    </lineage>
</organism>
<feature type="transmembrane region" description="Helical" evidence="1">
    <location>
        <begin position="85"/>
        <end position="108"/>
    </location>
</feature>
<accession>A0A8I0DUH5</accession>
<evidence type="ECO:0008006" key="5">
    <source>
        <dbReference type="Google" id="ProtNLM"/>
    </source>
</evidence>
<dbReference type="AlphaFoldDB" id="A0A8I0DUH5"/>
<keyword evidence="1" id="KW-1133">Transmembrane helix</keyword>
<keyword evidence="2" id="KW-0732">Signal</keyword>
<feature type="transmembrane region" description="Helical" evidence="1">
    <location>
        <begin position="51"/>
        <end position="73"/>
    </location>
</feature>
<proteinExistence type="predicted"/>
<keyword evidence="1" id="KW-0812">Transmembrane</keyword>
<feature type="signal peptide" evidence="2">
    <location>
        <begin position="1"/>
        <end position="27"/>
    </location>
</feature>
<evidence type="ECO:0000256" key="1">
    <source>
        <dbReference type="SAM" id="Phobius"/>
    </source>
</evidence>
<evidence type="ECO:0000256" key="2">
    <source>
        <dbReference type="SAM" id="SignalP"/>
    </source>
</evidence>
<name>A0A8I0DUH5_9FIRM</name>
<evidence type="ECO:0000313" key="3">
    <source>
        <dbReference type="EMBL" id="MBC5663085.1"/>
    </source>
</evidence>
<protein>
    <recommendedName>
        <fullName evidence="5">TrbC/VirB2 family protein</fullName>
    </recommendedName>
</protein>
<gene>
    <name evidence="3" type="ORF">H8S09_09305</name>
</gene>
<keyword evidence="4" id="KW-1185">Reference proteome</keyword>
<comment type="caution">
    <text evidence="3">The sequence shown here is derived from an EMBL/GenBank/DDBJ whole genome shotgun (WGS) entry which is preliminary data.</text>
</comment>